<sequence length="160" mass="18531">MRVGKHSPLLSFPRHFLPRFHSSTSVEEQPLLTKKTCIDLLKSCKWMPHFKQIQAQLFTHGHHQNIDVQHKVMAFATAEDLAYAEKIFARVERPTLFIYNVMVKAHAKSVKLQRVQLSGKTARHTLDSMKKPESSIAKRRKTAACCWMLCRKFNQNQCTV</sequence>
<dbReference type="Proteomes" id="UP001293254">
    <property type="component" value="Unassembled WGS sequence"/>
</dbReference>
<protein>
    <submittedName>
        <fullName evidence="1">Uncharacterized protein</fullName>
    </submittedName>
</protein>
<dbReference type="EMBL" id="JACGWO010000001">
    <property type="protein sequence ID" value="KAK4438388.1"/>
    <property type="molecule type" value="Genomic_DNA"/>
</dbReference>
<evidence type="ECO:0000313" key="2">
    <source>
        <dbReference type="Proteomes" id="UP001293254"/>
    </source>
</evidence>
<dbReference type="AlphaFoldDB" id="A0AAE1YZ21"/>
<comment type="caution">
    <text evidence="1">The sequence shown here is derived from an EMBL/GenBank/DDBJ whole genome shotgun (WGS) entry which is preliminary data.</text>
</comment>
<keyword evidence="2" id="KW-1185">Reference proteome</keyword>
<gene>
    <name evidence="1" type="ORF">Salat_0173100</name>
</gene>
<reference evidence="1" key="1">
    <citation type="submission" date="2020-06" db="EMBL/GenBank/DDBJ databases">
        <authorList>
            <person name="Li T."/>
            <person name="Hu X."/>
            <person name="Zhang T."/>
            <person name="Song X."/>
            <person name="Zhang H."/>
            <person name="Dai N."/>
            <person name="Sheng W."/>
            <person name="Hou X."/>
            <person name="Wei L."/>
        </authorList>
    </citation>
    <scope>NUCLEOTIDE SEQUENCE</scope>
    <source>
        <strain evidence="1">3651</strain>
        <tissue evidence="1">Leaf</tissue>
    </source>
</reference>
<proteinExistence type="predicted"/>
<name>A0AAE1YZ21_9LAMI</name>
<accession>A0AAE1YZ21</accession>
<reference evidence="1" key="2">
    <citation type="journal article" date="2024" name="Plant">
        <title>Genomic evolution and insights into agronomic trait innovations of Sesamum species.</title>
        <authorList>
            <person name="Miao H."/>
            <person name="Wang L."/>
            <person name="Qu L."/>
            <person name="Liu H."/>
            <person name="Sun Y."/>
            <person name="Le M."/>
            <person name="Wang Q."/>
            <person name="Wei S."/>
            <person name="Zheng Y."/>
            <person name="Lin W."/>
            <person name="Duan Y."/>
            <person name="Cao H."/>
            <person name="Xiong S."/>
            <person name="Wang X."/>
            <person name="Wei L."/>
            <person name="Li C."/>
            <person name="Ma Q."/>
            <person name="Ju M."/>
            <person name="Zhao R."/>
            <person name="Li G."/>
            <person name="Mu C."/>
            <person name="Tian Q."/>
            <person name="Mei H."/>
            <person name="Zhang T."/>
            <person name="Gao T."/>
            <person name="Zhang H."/>
        </authorList>
    </citation>
    <scope>NUCLEOTIDE SEQUENCE</scope>
    <source>
        <strain evidence="1">3651</strain>
    </source>
</reference>
<evidence type="ECO:0000313" key="1">
    <source>
        <dbReference type="EMBL" id="KAK4438388.1"/>
    </source>
</evidence>
<organism evidence="1 2">
    <name type="scientific">Sesamum alatum</name>
    <dbReference type="NCBI Taxonomy" id="300844"/>
    <lineage>
        <taxon>Eukaryota</taxon>
        <taxon>Viridiplantae</taxon>
        <taxon>Streptophyta</taxon>
        <taxon>Embryophyta</taxon>
        <taxon>Tracheophyta</taxon>
        <taxon>Spermatophyta</taxon>
        <taxon>Magnoliopsida</taxon>
        <taxon>eudicotyledons</taxon>
        <taxon>Gunneridae</taxon>
        <taxon>Pentapetalae</taxon>
        <taxon>asterids</taxon>
        <taxon>lamiids</taxon>
        <taxon>Lamiales</taxon>
        <taxon>Pedaliaceae</taxon>
        <taxon>Sesamum</taxon>
    </lineage>
</organism>